<dbReference type="PANTHER" id="PTHR46063">
    <property type="entry name" value="KELCH DOMAIN-CONTAINING PROTEIN"/>
    <property type="match status" value="1"/>
</dbReference>
<dbReference type="EMBL" id="HACA01007630">
    <property type="protein sequence ID" value="CDW24991.1"/>
    <property type="molecule type" value="Transcribed_RNA"/>
</dbReference>
<dbReference type="InterPro" id="IPR015915">
    <property type="entry name" value="Kelch-typ_b-propeller"/>
</dbReference>
<evidence type="ECO:0000256" key="1">
    <source>
        <dbReference type="SAM" id="MobiDB-lite"/>
    </source>
</evidence>
<dbReference type="AlphaFoldDB" id="A0A0K2THK8"/>
<dbReference type="SUPFAM" id="SSF117281">
    <property type="entry name" value="Kelch motif"/>
    <property type="match status" value="1"/>
</dbReference>
<reference evidence="2" key="1">
    <citation type="submission" date="2014-05" db="EMBL/GenBank/DDBJ databases">
        <authorList>
            <person name="Chronopoulou M."/>
        </authorList>
    </citation>
    <scope>NUCLEOTIDE SEQUENCE</scope>
    <source>
        <tissue evidence="2">Whole organism</tissue>
    </source>
</reference>
<evidence type="ECO:0000313" key="2">
    <source>
        <dbReference type="EMBL" id="CDW24991.1"/>
    </source>
</evidence>
<protein>
    <submittedName>
        <fullName evidence="2">Kelch domaincontaining protein 4like [Bombus impatiens]</fullName>
    </submittedName>
</protein>
<accession>A0A0K2THK8</accession>
<feature type="region of interest" description="Disordered" evidence="1">
    <location>
        <begin position="382"/>
        <end position="405"/>
    </location>
</feature>
<organism evidence="2">
    <name type="scientific">Lepeophtheirus salmonis</name>
    <name type="common">Salmon louse</name>
    <name type="synonym">Caligus salmonis</name>
    <dbReference type="NCBI Taxonomy" id="72036"/>
    <lineage>
        <taxon>Eukaryota</taxon>
        <taxon>Metazoa</taxon>
        <taxon>Ecdysozoa</taxon>
        <taxon>Arthropoda</taxon>
        <taxon>Crustacea</taxon>
        <taxon>Multicrustacea</taxon>
        <taxon>Hexanauplia</taxon>
        <taxon>Copepoda</taxon>
        <taxon>Siphonostomatoida</taxon>
        <taxon>Caligidae</taxon>
        <taxon>Lepeophtheirus</taxon>
    </lineage>
</organism>
<feature type="compositionally biased region" description="Acidic residues" evidence="1">
    <location>
        <begin position="514"/>
        <end position="536"/>
    </location>
</feature>
<proteinExistence type="predicted"/>
<feature type="region of interest" description="Disordered" evidence="1">
    <location>
        <begin position="508"/>
        <end position="536"/>
    </location>
</feature>
<dbReference type="PANTHER" id="PTHR46063:SF1">
    <property type="entry name" value="KELCH DOMAIN-CONTAINING PROTEIN 4"/>
    <property type="match status" value="1"/>
</dbReference>
<dbReference type="Gene3D" id="2.120.10.80">
    <property type="entry name" value="Kelch-type beta propeller"/>
    <property type="match status" value="1"/>
</dbReference>
<name>A0A0K2THK8_LEPSM</name>
<dbReference type="Pfam" id="PF24681">
    <property type="entry name" value="Kelch_KLHDC2_KLHL20_DRC7"/>
    <property type="match status" value="1"/>
</dbReference>
<dbReference type="OrthoDB" id="4447at2759"/>
<sequence>MGKDKKKKGKGAEKTALKTEKKLTSKLKKQLAVHGEENIEDVVKSIEAEEKKRSEVKEAKVEPPSHRCNFSISAHPENPEIILFGGEFYNGKTNILNNDLLIYNTKRREWTQIKSPGGPPPRCAHQAVLNPTAGGQLWVFGGEFTNPSETQFYHYKDLWCFHFSSKRWEKISAAGGPSARSGHRMILFKRYLVVFGGFHDNLRECKYFNDVYIFDLSTYKWSKIDVGGTKVPDPRSACNLFLSSDGKGVVLFGGFCKEKKKGKKKDGDDEVGRTFTDMHMIVPDKHDESFTKWRWHSVKQIGYRPTPRTGMSCAMGLSGVKNYFFGGVLDKDLEEENESEDEEDEGASATFFNELFSVSVENERAVWHSVEVIGKRDKVKIKSKDDNEKEAGQCDTKKDVEMTEEKEKEPATVTVESGAFTITSTVGSSSSQANDSPDNSLSENITKKSNVFTPSPRYGSGLVVKQGLLYLYGGVVEDSKSRQITLRDFYTLDLRKLEEWETIIESDYSSMEWVESESEEEDDDSDEESDEMDTDG</sequence>
<dbReference type="InterPro" id="IPR052588">
    <property type="entry name" value="Kelch_domain_protein"/>
</dbReference>
<feature type="region of interest" description="Disordered" evidence="1">
    <location>
        <begin position="425"/>
        <end position="444"/>
    </location>
</feature>